<keyword evidence="12 19" id="KW-0326">Glycosidase</keyword>
<dbReference type="Pfam" id="PF00128">
    <property type="entry name" value="Alpha-amylase"/>
    <property type="match status" value="1"/>
</dbReference>
<dbReference type="InterPro" id="IPR006047">
    <property type="entry name" value="GH13_cat_dom"/>
</dbReference>
<feature type="signal peptide" evidence="20">
    <location>
        <begin position="1"/>
        <end position="19"/>
    </location>
</feature>
<evidence type="ECO:0000256" key="11">
    <source>
        <dbReference type="ARBA" id="ARBA00023277"/>
    </source>
</evidence>
<evidence type="ECO:0000256" key="7">
    <source>
        <dbReference type="ARBA" id="ARBA00022801"/>
    </source>
</evidence>
<dbReference type="PANTHER" id="PTHR10357">
    <property type="entry name" value="ALPHA-AMYLASE FAMILY MEMBER"/>
    <property type="match status" value="1"/>
</dbReference>
<dbReference type="GO" id="GO:0004556">
    <property type="term" value="F:alpha-amylase activity"/>
    <property type="evidence" value="ECO:0007669"/>
    <property type="project" value="UniProtKB-UniRule"/>
</dbReference>
<evidence type="ECO:0000256" key="16">
    <source>
        <dbReference type="PIRSR" id="PIRSR001024-4"/>
    </source>
</evidence>
<feature type="chain" id="PRO_5017222354" description="Alpha-amylase" evidence="20">
    <location>
        <begin position="20"/>
        <end position="465"/>
    </location>
</feature>
<feature type="active site" description="Nucleophile" evidence="13">
    <location>
        <position position="217"/>
    </location>
</feature>
<dbReference type="SUPFAM" id="SSF51445">
    <property type="entry name" value="(Trans)glycosidases"/>
    <property type="match status" value="1"/>
</dbReference>
<feature type="site" description="Transition state stabilizer" evidence="14">
    <location>
        <position position="307"/>
    </location>
</feature>
<evidence type="ECO:0000256" key="19">
    <source>
        <dbReference type="RuleBase" id="RU361134"/>
    </source>
</evidence>
<protein>
    <recommendedName>
        <fullName evidence="4 19">Alpha-amylase</fullName>
        <ecNumber evidence="4 19">3.2.1.1</ecNumber>
    </recommendedName>
</protein>
<feature type="binding site" evidence="15">
    <location>
        <position position="221"/>
    </location>
    <ligand>
        <name>Ca(2+)</name>
        <dbReference type="ChEBI" id="CHEBI:29108"/>
        <label>1</label>
    </ligand>
</feature>
<dbReference type="PIRSF" id="PIRSF001024">
    <property type="entry name" value="Alph-amyl_fung"/>
    <property type="match status" value="1"/>
</dbReference>
<evidence type="ECO:0000256" key="5">
    <source>
        <dbReference type="ARBA" id="ARBA00022723"/>
    </source>
</evidence>
<evidence type="ECO:0000256" key="8">
    <source>
        <dbReference type="ARBA" id="ARBA00022837"/>
    </source>
</evidence>
<keyword evidence="11 19" id="KW-0119">Carbohydrate metabolism</keyword>
<evidence type="ECO:0000256" key="13">
    <source>
        <dbReference type="PIRSR" id="PIRSR001024-1"/>
    </source>
</evidence>
<evidence type="ECO:0000256" key="6">
    <source>
        <dbReference type="ARBA" id="ARBA00022729"/>
    </source>
</evidence>
<feature type="binding site" evidence="15">
    <location>
        <position position="241"/>
    </location>
    <ligand>
        <name>Ca(2+)</name>
        <dbReference type="ChEBI" id="CHEBI:29108"/>
        <label>2</label>
    </ligand>
</feature>
<proteinExistence type="evidence at transcript level"/>
<dbReference type="Gene3D" id="2.60.40.1180">
    <property type="entry name" value="Golgi alpha-mannosidase II"/>
    <property type="match status" value="1"/>
</dbReference>
<dbReference type="EMBL" id="MG552704">
    <property type="protein sequence ID" value="AYE89278.1"/>
    <property type="molecule type" value="mRNA"/>
</dbReference>
<comment type="catalytic activity">
    <reaction evidence="1 19">
        <text>Endohydrolysis of (1-&gt;4)-alpha-D-glucosidic linkages in polysaccharides containing three or more (1-&gt;4)-alpha-linked D-glucose units.</text>
        <dbReference type="EC" id="3.2.1.1"/>
    </reaction>
</comment>
<evidence type="ECO:0000256" key="17">
    <source>
        <dbReference type="PIRSR" id="PIRSR001024-5"/>
    </source>
</evidence>
<feature type="binding site" evidence="17">
    <location>
        <position position="307"/>
    </location>
    <ligand>
        <name>substrate</name>
    </ligand>
</feature>
<dbReference type="PANTHER" id="PTHR10357:SF215">
    <property type="entry name" value="ALPHA-AMYLASE 1"/>
    <property type="match status" value="1"/>
</dbReference>
<name>A0A386TML2_RHIMI</name>
<evidence type="ECO:0000256" key="18">
    <source>
        <dbReference type="RuleBase" id="RU003615"/>
    </source>
</evidence>
<evidence type="ECO:0000256" key="1">
    <source>
        <dbReference type="ARBA" id="ARBA00000548"/>
    </source>
</evidence>
<dbReference type="SMART" id="SM00642">
    <property type="entry name" value="Aamy"/>
    <property type="match status" value="1"/>
</dbReference>
<feature type="binding site" evidence="17">
    <location>
        <position position="141"/>
    </location>
    <ligand>
        <name>substrate</name>
    </ligand>
</feature>
<feature type="binding site" evidence="15">
    <location>
        <position position="140"/>
    </location>
    <ligand>
        <name>Ca(2+)</name>
        <dbReference type="ChEBI" id="CHEBI:29108"/>
        <label>1</label>
    </ligand>
</feature>
<keyword evidence="5 15" id="KW-0479">Metal-binding</keyword>
<keyword evidence="8 15" id="KW-0106">Calcium</keyword>
<dbReference type="CDD" id="cd11319">
    <property type="entry name" value="AmyAc_euk_AmyA"/>
    <property type="match status" value="1"/>
</dbReference>
<keyword evidence="10" id="KW-0325">Glycoprotein</keyword>
<feature type="binding site" evidence="17">
    <location>
        <position position="354"/>
    </location>
    <ligand>
        <name>substrate</name>
    </ligand>
</feature>
<dbReference type="GO" id="GO:0005509">
    <property type="term" value="F:calcium ion binding"/>
    <property type="evidence" value="ECO:0007669"/>
    <property type="project" value="InterPro"/>
</dbReference>
<dbReference type="InterPro" id="IPR006046">
    <property type="entry name" value="Alpha_amylase"/>
</dbReference>
<feature type="binding site" evidence="17">
    <location>
        <position position="215"/>
    </location>
    <ligand>
        <name>substrate</name>
    </ligand>
</feature>
<dbReference type="PRINTS" id="PR00110">
    <property type="entry name" value="ALPHAAMYLASE"/>
</dbReference>
<comment type="cofactor">
    <cofactor evidence="2">
        <name>Ca(2+)</name>
        <dbReference type="ChEBI" id="CHEBI:29108"/>
    </cofactor>
</comment>
<comment type="similarity">
    <text evidence="3 18">Belongs to the glycosyl hydrolase 13 family.</text>
</comment>
<evidence type="ECO:0000256" key="10">
    <source>
        <dbReference type="ARBA" id="ARBA00023180"/>
    </source>
</evidence>
<organism evidence="22">
    <name type="scientific">Rhizomucor miehei</name>
    <dbReference type="NCBI Taxonomy" id="4839"/>
    <lineage>
        <taxon>Eukaryota</taxon>
        <taxon>Fungi</taxon>
        <taxon>Fungi incertae sedis</taxon>
        <taxon>Mucoromycota</taxon>
        <taxon>Mucoromycotina</taxon>
        <taxon>Mucoromycetes</taxon>
        <taxon>Mucorales</taxon>
        <taxon>Lichtheimiaceae</taxon>
        <taxon>Rhizomucor</taxon>
    </lineage>
</organism>
<dbReference type="SMR" id="A0A386TML2"/>
<feature type="active site" description="Proton donor" evidence="13">
    <location>
        <position position="241"/>
    </location>
</feature>
<dbReference type="InterPro" id="IPR013777">
    <property type="entry name" value="A-amylase-like"/>
</dbReference>
<dbReference type="FunFam" id="3.20.20.80:FF:000120">
    <property type="entry name" value="Alpha-amylase A"/>
    <property type="match status" value="1"/>
</dbReference>
<dbReference type="EC" id="3.2.1.1" evidence="4 19"/>
<evidence type="ECO:0000256" key="4">
    <source>
        <dbReference type="ARBA" id="ARBA00012595"/>
    </source>
</evidence>
<dbReference type="Gene3D" id="3.20.20.80">
    <property type="entry name" value="Glycosidases"/>
    <property type="match status" value="1"/>
</dbReference>
<evidence type="ECO:0000256" key="9">
    <source>
        <dbReference type="ARBA" id="ARBA00023157"/>
    </source>
</evidence>
<dbReference type="SUPFAM" id="SSF51011">
    <property type="entry name" value="Glycosyl hydrolase domain"/>
    <property type="match status" value="1"/>
</dbReference>
<feature type="binding site" evidence="17">
    <location>
        <position position="245"/>
    </location>
    <ligand>
        <name>substrate</name>
    </ligand>
</feature>
<evidence type="ECO:0000256" key="2">
    <source>
        <dbReference type="ARBA" id="ARBA00001913"/>
    </source>
</evidence>
<dbReference type="Pfam" id="PF09260">
    <property type="entry name" value="A_amylase_dom_C"/>
    <property type="match status" value="1"/>
</dbReference>
<feature type="binding site" evidence="15">
    <location>
        <position position="176"/>
    </location>
    <ligand>
        <name>Ca(2+)</name>
        <dbReference type="ChEBI" id="CHEBI:29108"/>
        <label>1</label>
    </ligand>
</feature>
<evidence type="ECO:0000256" key="15">
    <source>
        <dbReference type="PIRSR" id="PIRSR001024-3"/>
    </source>
</evidence>
<feature type="domain" description="Glycosyl hydrolase family 13 catalytic" evidence="21">
    <location>
        <begin position="40"/>
        <end position="380"/>
    </location>
</feature>
<dbReference type="InterPro" id="IPR013780">
    <property type="entry name" value="Glyco_hydro_b"/>
</dbReference>
<feature type="disulfide bond" evidence="16">
    <location>
        <begin position="165"/>
        <end position="178"/>
    </location>
</feature>
<keyword evidence="6 20" id="KW-0732">Signal</keyword>
<evidence type="ECO:0000256" key="12">
    <source>
        <dbReference type="ARBA" id="ARBA00023295"/>
    </source>
</evidence>
<evidence type="ECO:0000259" key="21">
    <source>
        <dbReference type="SMART" id="SM00642"/>
    </source>
</evidence>
<evidence type="ECO:0000256" key="3">
    <source>
        <dbReference type="ARBA" id="ARBA00008061"/>
    </source>
</evidence>
<feature type="binding site" evidence="15">
    <location>
        <position position="186"/>
    </location>
    <ligand>
        <name>Ca(2+)</name>
        <dbReference type="ChEBI" id="CHEBI:29108"/>
        <label>1</label>
    </ligand>
</feature>
<keyword evidence="9 16" id="KW-1015">Disulfide bond</keyword>
<dbReference type="InterPro" id="IPR017853">
    <property type="entry name" value="GH"/>
</dbReference>
<dbReference type="GO" id="GO:0016052">
    <property type="term" value="P:carbohydrate catabolic process"/>
    <property type="evidence" value="ECO:0007669"/>
    <property type="project" value="InterPro"/>
</dbReference>
<feature type="binding site" evidence="17">
    <location>
        <position position="102"/>
    </location>
    <ligand>
        <name>substrate</name>
    </ligand>
</feature>
<dbReference type="InterPro" id="IPR015340">
    <property type="entry name" value="A_amylase_C_dom"/>
</dbReference>
<reference evidence="22" key="1">
    <citation type="submission" date="2017-11" db="EMBL/GenBank/DDBJ databases">
        <authorList>
            <person name="Han C.G."/>
        </authorList>
    </citation>
    <scope>NUCLEOTIDE SEQUENCE</scope>
    <source>
        <strain evidence="22">CAU432</strain>
    </source>
</reference>
<feature type="binding site" evidence="15">
    <location>
        <position position="217"/>
    </location>
    <ligand>
        <name>Ca(2+)</name>
        <dbReference type="ChEBI" id="CHEBI:29108"/>
        <label>2</label>
    </ligand>
</feature>
<sequence length="465" mass="50206">MKLSIALSVALVSAALASAKPLPLAKRASADDWKDRAIYQLLTDRFARPDGSTDGCSNLSSYCGGGYQGIIDKLDYITGMGFDAIWISPIPANSANGYHGYWATNFEALNENFGSEDDLKALISAAHDKGVYVMLDVVANHAGPTENGDYSGYTFGSADLYHPQCTIDYGSQTSIEQCWVADVLPDIDTENQNNIDKLNSIVSNWISTYGFDGIRIDTFKHVRKDFWPGYVSASGVFATGEVFDGDPSYVGPYQEVVDSLINYPLYYGINDVFASGSGFSRISELLASNKVAFSDVSVLTNFVDNHDNPRFLNKQNDVAQFKNALTFVLLAEGIPIVYYGSEQGFSGGADPANREVLWTTGFDTSSDLYQFIANVNKNVRVKSGKNITMDVAVNDNTYAFIHGSVLVVLNNYGSGASNFVTISAGGLFSDGDTVIDVISNITATVSGGNISFNINNGLPAIFQRA</sequence>
<evidence type="ECO:0000313" key="22">
    <source>
        <dbReference type="EMBL" id="AYE89278.1"/>
    </source>
</evidence>
<evidence type="ECO:0000256" key="14">
    <source>
        <dbReference type="PIRSR" id="PIRSR001024-2"/>
    </source>
</evidence>
<accession>A0A386TML2</accession>
<evidence type="ECO:0000256" key="20">
    <source>
        <dbReference type="SAM" id="SignalP"/>
    </source>
</evidence>
<keyword evidence="7 19" id="KW-0378">Hydrolase</keyword>
<dbReference type="AlphaFoldDB" id="A0A386TML2"/>